<evidence type="ECO:0000256" key="14">
    <source>
        <dbReference type="ARBA" id="ARBA00024146"/>
    </source>
</evidence>
<comment type="function">
    <text evidence="15">Non-classical phosphatidylinositol (PtdIns) transfer protein (PITP), which exhibits PtdIns-binding/transfer activity in the absence of detectable PtdCho-binding/transfer activity. Regulates PtdIns(4,5)P2 homeostasis at the plasma membrane. Heme-binding protein that may play a role in organic oxidant-induced stress responses.</text>
</comment>
<dbReference type="InterPro" id="IPR042938">
    <property type="entry name" value="Sfh5"/>
</dbReference>
<comment type="similarity">
    <text evidence="3 16">Belongs to the SFH5 family.</text>
</comment>
<dbReference type="InterPro" id="IPR001251">
    <property type="entry name" value="CRAL-TRIO_dom"/>
</dbReference>
<name>A0ABR4PIP9_9HELO</name>
<feature type="region of interest" description="Disordered" evidence="17">
    <location>
        <begin position="1"/>
        <end position="73"/>
    </location>
</feature>
<feature type="domain" description="CRAL-TRIO" evidence="18">
    <location>
        <begin position="174"/>
        <end position="351"/>
    </location>
</feature>
<dbReference type="Pfam" id="PF03765">
    <property type="entry name" value="CRAL_TRIO_N"/>
    <property type="match status" value="1"/>
</dbReference>
<dbReference type="Pfam" id="PF00650">
    <property type="entry name" value="CRAL_TRIO"/>
    <property type="match status" value="1"/>
</dbReference>
<dbReference type="Gene3D" id="3.40.525.10">
    <property type="entry name" value="CRAL-TRIO lipid binding domain"/>
    <property type="match status" value="1"/>
</dbReference>
<keyword evidence="13 16" id="KW-0472">Membrane</keyword>
<evidence type="ECO:0000256" key="16">
    <source>
        <dbReference type="RuleBase" id="RU367059"/>
    </source>
</evidence>
<evidence type="ECO:0000256" key="10">
    <source>
        <dbReference type="ARBA" id="ARBA00022848"/>
    </source>
</evidence>
<keyword evidence="12 16" id="KW-0445">Lipid transport</keyword>
<dbReference type="InterPro" id="IPR036273">
    <property type="entry name" value="CRAL/TRIO_N_dom_sf"/>
</dbReference>
<dbReference type="InterPro" id="IPR036865">
    <property type="entry name" value="CRAL-TRIO_dom_sf"/>
</dbReference>
<comment type="catalytic activity">
    <reaction evidence="14">
        <text>a 1,2-diacyl-sn-glycero-3-phospho-(1D-myo-inositol)(in) = a 1,2-diacyl-sn-glycero-3-phospho-(1D-myo-inositol)(out)</text>
        <dbReference type="Rhea" id="RHEA:38691"/>
        <dbReference type="ChEBI" id="CHEBI:57880"/>
    </reaction>
    <physiologicalReaction direction="left-to-right" evidence="14">
        <dbReference type="Rhea" id="RHEA:38692"/>
    </physiologicalReaction>
</comment>
<evidence type="ECO:0000256" key="13">
    <source>
        <dbReference type="ARBA" id="ARBA00023136"/>
    </source>
</evidence>
<dbReference type="PANTHER" id="PTHR47669">
    <property type="entry name" value="PHOSPHATIDYLINOSITOL TRANSFER PROTEIN SFH5"/>
    <property type="match status" value="1"/>
</dbReference>
<protein>
    <recommendedName>
        <fullName evidence="4 16">Phosphatidylinositol transfer protein SFH5</fullName>
        <shortName evidence="16">PITP SFH5</shortName>
    </recommendedName>
</protein>
<keyword evidence="20" id="KW-1185">Reference proteome</keyword>
<dbReference type="CDD" id="cd00170">
    <property type="entry name" value="SEC14"/>
    <property type="match status" value="1"/>
</dbReference>
<evidence type="ECO:0000313" key="19">
    <source>
        <dbReference type="EMBL" id="KAL3422871.1"/>
    </source>
</evidence>
<gene>
    <name evidence="19" type="ORF">PVAG01_04618</name>
</gene>
<accession>A0ABR4PIP9</accession>
<dbReference type="PANTHER" id="PTHR47669:SF1">
    <property type="entry name" value="PHOSPHATIDYLINOSITOL TRANSFER PROTEIN SFH5"/>
    <property type="match status" value="1"/>
</dbReference>
<comment type="subcellular location">
    <subcellularLocation>
        <location evidence="16">Cytoplasm</location>
    </subcellularLocation>
    <subcellularLocation>
        <location evidence="2 16">Endoplasmic reticulum membrane</location>
        <topology evidence="2 16">Peripheral membrane protein</topology>
    </subcellularLocation>
    <subcellularLocation>
        <location evidence="16">Microsome membrane</location>
        <topology evidence="16">Peripheral membrane protein</topology>
    </subcellularLocation>
</comment>
<evidence type="ECO:0000256" key="2">
    <source>
        <dbReference type="ARBA" id="ARBA00004406"/>
    </source>
</evidence>
<keyword evidence="9 16" id="KW-0256">Endoplasmic reticulum</keyword>
<proteinExistence type="inferred from homology"/>
<evidence type="ECO:0000256" key="15">
    <source>
        <dbReference type="ARBA" id="ARBA00024180"/>
    </source>
</evidence>
<keyword evidence="11" id="KW-0408">Iron</keyword>
<dbReference type="Proteomes" id="UP001629113">
    <property type="component" value="Unassembled WGS sequence"/>
</dbReference>
<evidence type="ECO:0000256" key="9">
    <source>
        <dbReference type="ARBA" id="ARBA00022824"/>
    </source>
</evidence>
<dbReference type="InterPro" id="IPR011074">
    <property type="entry name" value="CRAL/TRIO_N_dom"/>
</dbReference>
<keyword evidence="5 16" id="KW-0813">Transport</keyword>
<reference evidence="19 20" key="1">
    <citation type="submission" date="2024-06" db="EMBL/GenBank/DDBJ databases">
        <title>Complete genome of Phlyctema vagabunda strain 19-DSS-EL-015.</title>
        <authorList>
            <person name="Fiorenzani C."/>
        </authorList>
    </citation>
    <scope>NUCLEOTIDE SEQUENCE [LARGE SCALE GENOMIC DNA]</scope>
    <source>
        <strain evidence="19 20">19-DSS-EL-015</strain>
    </source>
</reference>
<evidence type="ECO:0000256" key="11">
    <source>
        <dbReference type="ARBA" id="ARBA00023004"/>
    </source>
</evidence>
<evidence type="ECO:0000259" key="18">
    <source>
        <dbReference type="PROSITE" id="PS50191"/>
    </source>
</evidence>
<keyword evidence="10 16" id="KW-0492">Microsome</keyword>
<evidence type="ECO:0000256" key="6">
    <source>
        <dbReference type="ARBA" id="ARBA00022490"/>
    </source>
</evidence>
<evidence type="ECO:0000256" key="4">
    <source>
        <dbReference type="ARBA" id="ARBA00018320"/>
    </source>
</evidence>
<evidence type="ECO:0000256" key="8">
    <source>
        <dbReference type="ARBA" id="ARBA00022723"/>
    </source>
</evidence>
<evidence type="ECO:0000313" key="20">
    <source>
        <dbReference type="Proteomes" id="UP001629113"/>
    </source>
</evidence>
<feature type="compositionally biased region" description="Basic and acidic residues" evidence="17">
    <location>
        <begin position="412"/>
        <end position="423"/>
    </location>
</feature>
<feature type="region of interest" description="Disordered" evidence="17">
    <location>
        <begin position="365"/>
        <end position="423"/>
    </location>
</feature>
<comment type="caution">
    <text evidence="19">The sequence shown here is derived from an EMBL/GenBank/DDBJ whole genome shotgun (WGS) entry which is preliminary data.</text>
</comment>
<evidence type="ECO:0000256" key="17">
    <source>
        <dbReference type="SAM" id="MobiDB-lite"/>
    </source>
</evidence>
<organism evidence="19 20">
    <name type="scientific">Phlyctema vagabunda</name>
    <dbReference type="NCBI Taxonomy" id="108571"/>
    <lineage>
        <taxon>Eukaryota</taxon>
        <taxon>Fungi</taxon>
        <taxon>Dikarya</taxon>
        <taxon>Ascomycota</taxon>
        <taxon>Pezizomycotina</taxon>
        <taxon>Leotiomycetes</taxon>
        <taxon>Helotiales</taxon>
        <taxon>Dermateaceae</taxon>
        <taxon>Phlyctema</taxon>
    </lineage>
</organism>
<keyword evidence="8" id="KW-0479">Metal-binding</keyword>
<feature type="compositionally biased region" description="Low complexity" evidence="17">
    <location>
        <begin position="365"/>
        <end position="411"/>
    </location>
</feature>
<keyword evidence="6 16" id="KW-0963">Cytoplasm</keyword>
<sequence>MSAVPNTTAEPVPTSAAVPSVEESKAAPPAPTPATEPVQTTAESAPVAVPTTETKISDAATEESKAAPAQEPAVAAAAPAVPEKEVVKPTAESPATALSKLFAELPAIIKEADHKEIWGVELSDESHVPTTIVLEKFLRANTKDVSKARAQLIKALAWRKKMNPAELLTNTQFDKSKFGDLGFVTTYSTDKGKEIITWNIYGAVKDNKATFGNVEEFIKWRSALMELSVRELDLPSATTKIPEDGIDPYRMVQVHDYLNVSFLRMDPATKAASKETIQTFSMAYPELLKEKFFVNVPVLMGWVFSAMKLFLAPETIKKFHPLSYGKNLAGELPGFGDQLPPAYGGKGNDIKSGLAVKYAETTAPSETAPAATDIAPTTTPAAAPETAPTAPIDASANTPVDAAAPAVVPSEEPAKDTPKVAAV</sequence>
<evidence type="ECO:0000256" key="1">
    <source>
        <dbReference type="ARBA" id="ARBA00001970"/>
    </source>
</evidence>
<evidence type="ECO:0000256" key="7">
    <source>
        <dbReference type="ARBA" id="ARBA00022617"/>
    </source>
</evidence>
<evidence type="ECO:0000256" key="5">
    <source>
        <dbReference type="ARBA" id="ARBA00022448"/>
    </source>
</evidence>
<dbReference type="PROSITE" id="PS50191">
    <property type="entry name" value="CRAL_TRIO"/>
    <property type="match status" value="1"/>
</dbReference>
<evidence type="ECO:0000256" key="3">
    <source>
        <dbReference type="ARBA" id="ARBA00006667"/>
    </source>
</evidence>
<comment type="cofactor">
    <cofactor evidence="1">
        <name>heme b</name>
        <dbReference type="ChEBI" id="CHEBI:60344"/>
    </cofactor>
</comment>
<dbReference type="SUPFAM" id="SSF52087">
    <property type="entry name" value="CRAL/TRIO domain"/>
    <property type="match status" value="1"/>
</dbReference>
<evidence type="ECO:0000256" key="12">
    <source>
        <dbReference type="ARBA" id="ARBA00023055"/>
    </source>
</evidence>
<dbReference type="EMBL" id="JBFCZG010000004">
    <property type="protein sequence ID" value="KAL3422871.1"/>
    <property type="molecule type" value="Genomic_DNA"/>
</dbReference>
<dbReference type="SUPFAM" id="SSF46938">
    <property type="entry name" value="CRAL/TRIO N-terminal domain"/>
    <property type="match status" value="1"/>
</dbReference>
<keyword evidence="7" id="KW-0349">Heme</keyword>
<dbReference type="SMART" id="SM00516">
    <property type="entry name" value="SEC14"/>
    <property type="match status" value="1"/>
</dbReference>